<protein>
    <submittedName>
        <fullName evidence="6">LysR substrate-binding domain-containing protein</fullName>
    </submittedName>
</protein>
<comment type="caution">
    <text evidence="6">The sequence shown here is derived from an EMBL/GenBank/DDBJ whole genome shotgun (WGS) entry which is preliminary data.</text>
</comment>
<dbReference type="Pfam" id="PF03466">
    <property type="entry name" value="LysR_substrate"/>
    <property type="match status" value="1"/>
</dbReference>
<evidence type="ECO:0000256" key="3">
    <source>
        <dbReference type="ARBA" id="ARBA00023125"/>
    </source>
</evidence>
<evidence type="ECO:0000256" key="1">
    <source>
        <dbReference type="ARBA" id="ARBA00009437"/>
    </source>
</evidence>
<sequence>MSVPLSQLSFLDLVRGFVAVGRRMSITLAAEDLCLTQSAVSRQVHALEGRLGVKLLVRGHRSIAFTAEGERLFRSADGAVQQLQDVIATLVPKDERRPVTLSASIGVTGLWLLPRLGRFQQRHPDVDVRVAASNRVVDMAAEGVDLAIRYAPQAAVPADAIRLFGQVRAPVAHPSLGLRSIDRPAVLTDHVLLELDDPPPQRPWLHWSDWIAARGWGRAKPRGVLRFNQYDQIIHAAMAGQGIALGRLELLEPMLADGRLVALAAPEESPTPGHAYWLLAPARPWSPEVSALVEWVRAEAAPPARPRRARQRRLRT</sequence>
<dbReference type="Pfam" id="PF00126">
    <property type="entry name" value="HTH_1"/>
    <property type="match status" value="1"/>
</dbReference>
<dbReference type="PANTHER" id="PTHR30537:SF74">
    <property type="entry name" value="HTH-TYPE TRANSCRIPTIONAL REGULATOR TRPI"/>
    <property type="match status" value="1"/>
</dbReference>
<name>A0ABT0YVI1_9BURK</name>
<evidence type="ECO:0000256" key="4">
    <source>
        <dbReference type="ARBA" id="ARBA00023163"/>
    </source>
</evidence>
<dbReference type="InterPro" id="IPR036390">
    <property type="entry name" value="WH_DNA-bd_sf"/>
</dbReference>
<evidence type="ECO:0000256" key="2">
    <source>
        <dbReference type="ARBA" id="ARBA00023015"/>
    </source>
</evidence>
<dbReference type="SUPFAM" id="SSF53850">
    <property type="entry name" value="Periplasmic binding protein-like II"/>
    <property type="match status" value="1"/>
</dbReference>
<keyword evidence="4" id="KW-0804">Transcription</keyword>
<gene>
    <name evidence="6" type="ORF">M8A51_24795</name>
</gene>
<dbReference type="InterPro" id="IPR058163">
    <property type="entry name" value="LysR-type_TF_proteobact-type"/>
</dbReference>
<evidence type="ECO:0000313" key="6">
    <source>
        <dbReference type="EMBL" id="MCM5682763.1"/>
    </source>
</evidence>
<reference evidence="6" key="1">
    <citation type="submission" date="2022-05" db="EMBL/GenBank/DDBJ databases">
        <title>Schlegelella sp. nov., isolated from mangrove soil.</title>
        <authorList>
            <person name="Liu Y."/>
            <person name="Ge X."/>
            <person name="Liu W."/>
        </authorList>
    </citation>
    <scope>NUCLEOTIDE SEQUENCE</scope>
    <source>
        <strain evidence="6">S2-27</strain>
    </source>
</reference>
<dbReference type="Gene3D" id="1.10.10.10">
    <property type="entry name" value="Winged helix-like DNA-binding domain superfamily/Winged helix DNA-binding domain"/>
    <property type="match status" value="1"/>
</dbReference>
<dbReference type="Gene3D" id="3.40.190.10">
    <property type="entry name" value="Periplasmic binding protein-like II"/>
    <property type="match status" value="2"/>
</dbReference>
<dbReference type="InterPro" id="IPR000847">
    <property type="entry name" value="LysR_HTH_N"/>
</dbReference>
<dbReference type="Proteomes" id="UP001165541">
    <property type="component" value="Unassembled WGS sequence"/>
</dbReference>
<dbReference type="InterPro" id="IPR036388">
    <property type="entry name" value="WH-like_DNA-bd_sf"/>
</dbReference>
<accession>A0ABT0YVI1</accession>
<proteinExistence type="inferred from homology"/>
<evidence type="ECO:0000259" key="5">
    <source>
        <dbReference type="PROSITE" id="PS50931"/>
    </source>
</evidence>
<keyword evidence="2" id="KW-0805">Transcription regulation</keyword>
<organism evidence="6 7">
    <name type="scientific">Caldimonas mangrovi</name>
    <dbReference type="NCBI Taxonomy" id="2944811"/>
    <lineage>
        <taxon>Bacteria</taxon>
        <taxon>Pseudomonadati</taxon>
        <taxon>Pseudomonadota</taxon>
        <taxon>Betaproteobacteria</taxon>
        <taxon>Burkholderiales</taxon>
        <taxon>Sphaerotilaceae</taxon>
        <taxon>Caldimonas</taxon>
    </lineage>
</organism>
<comment type="similarity">
    <text evidence="1">Belongs to the LysR transcriptional regulatory family.</text>
</comment>
<dbReference type="SUPFAM" id="SSF46785">
    <property type="entry name" value="Winged helix' DNA-binding domain"/>
    <property type="match status" value="1"/>
</dbReference>
<dbReference type="InterPro" id="IPR005119">
    <property type="entry name" value="LysR_subst-bd"/>
</dbReference>
<evidence type="ECO:0000313" key="7">
    <source>
        <dbReference type="Proteomes" id="UP001165541"/>
    </source>
</evidence>
<dbReference type="EMBL" id="JAMKFE010000023">
    <property type="protein sequence ID" value="MCM5682763.1"/>
    <property type="molecule type" value="Genomic_DNA"/>
</dbReference>
<feature type="domain" description="HTH lysR-type" evidence="5">
    <location>
        <begin position="17"/>
        <end position="66"/>
    </location>
</feature>
<dbReference type="RefSeq" id="WP_251781308.1">
    <property type="nucleotide sequence ID" value="NZ_JAMKFE010000023.1"/>
</dbReference>
<dbReference type="CDD" id="cd08432">
    <property type="entry name" value="PBP2_GcdR_TrpI_HvrB_AmpR_like"/>
    <property type="match status" value="1"/>
</dbReference>
<dbReference type="PRINTS" id="PR00039">
    <property type="entry name" value="HTHLYSR"/>
</dbReference>
<keyword evidence="3" id="KW-0238">DNA-binding</keyword>
<keyword evidence="7" id="KW-1185">Reference proteome</keyword>
<dbReference type="PANTHER" id="PTHR30537">
    <property type="entry name" value="HTH-TYPE TRANSCRIPTIONAL REGULATOR"/>
    <property type="match status" value="1"/>
</dbReference>
<dbReference type="PROSITE" id="PS50931">
    <property type="entry name" value="HTH_LYSR"/>
    <property type="match status" value="1"/>
</dbReference>